<evidence type="ECO:0000313" key="2">
    <source>
        <dbReference type="EMBL" id="QVJ01959.1"/>
    </source>
</evidence>
<protein>
    <submittedName>
        <fullName evidence="2">Uncharacterized protein</fullName>
    </submittedName>
</protein>
<dbReference type="KEGG" id="nec:KGD82_03300"/>
<gene>
    <name evidence="2" type="ORF">KGD82_03300</name>
</gene>
<dbReference type="Proteomes" id="UP000682416">
    <property type="component" value="Chromosome"/>
</dbReference>
<feature type="compositionally biased region" description="Basic and acidic residues" evidence="1">
    <location>
        <begin position="10"/>
        <end position="29"/>
    </location>
</feature>
<feature type="region of interest" description="Disordered" evidence="1">
    <location>
        <begin position="1"/>
        <end position="29"/>
    </location>
</feature>
<evidence type="ECO:0000256" key="1">
    <source>
        <dbReference type="SAM" id="MobiDB-lite"/>
    </source>
</evidence>
<keyword evidence="3" id="KW-1185">Reference proteome</keyword>
<evidence type="ECO:0000313" key="3">
    <source>
        <dbReference type="Proteomes" id="UP000682416"/>
    </source>
</evidence>
<reference evidence="2" key="1">
    <citation type="submission" date="2021-05" db="EMBL/GenBank/DDBJ databases">
        <authorList>
            <person name="Kaiqin L."/>
            <person name="Jian G."/>
        </authorList>
    </citation>
    <scope>NUCLEOTIDE SEQUENCE</scope>
    <source>
        <strain evidence="2">HDS5</strain>
    </source>
</reference>
<dbReference type="EMBL" id="CP074402">
    <property type="protein sequence ID" value="QVJ01959.1"/>
    <property type="molecule type" value="Genomic_DNA"/>
</dbReference>
<sequence>MRSRSYPIHPRSETPHATHTPRPEDDHRIDPQAINAKNMLEALAWAGMSEQEIAQTRGNANPEKRPWQRLCSAVMNNEFPEMGSTGPEAEAVKPAMAKALSFSLEKAPDFKECAYRYEYFMAFYNATLSDVEERHLHLPNVEQLKEATSQILRSEGDIRQTLKSDIQKLNELRTGNSASVDITLSKEEIVASLRKQAAIVGMGPDTSTAYHARKHYMELPASERDGLHPVEAYLNGLEKTIREGKVTNFKKGANSVNVSFSRNLPPGQGKLPKDGTPQHNKIFSALFVKKSGDTRALTMHSKSEPEGP</sequence>
<name>A0A975L9J3_9ACTN</name>
<accession>A0A975L9J3</accession>
<dbReference type="AlphaFoldDB" id="A0A975L9J3"/>
<organism evidence="2 3">
    <name type="scientific">Nocardiopsis eucommiae</name>
    <dbReference type="NCBI Taxonomy" id="2831970"/>
    <lineage>
        <taxon>Bacteria</taxon>
        <taxon>Bacillati</taxon>
        <taxon>Actinomycetota</taxon>
        <taxon>Actinomycetes</taxon>
        <taxon>Streptosporangiales</taxon>
        <taxon>Nocardiopsidaceae</taxon>
        <taxon>Nocardiopsis</taxon>
    </lineage>
</organism>
<proteinExistence type="predicted"/>